<organism evidence="2 3">
    <name type="scientific">Chloropicon primus</name>
    <dbReference type="NCBI Taxonomy" id="1764295"/>
    <lineage>
        <taxon>Eukaryota</taxon>
        <taxon>Viridiplantae</taxon>
        <taxon>Chlorophyta</taxon>
        <taxon>Chloropicophyceae</taxon>
        <taxon>Chloropicales</taxon>
        <taxon>Chloropicaceae</taxon>
        <taxon>Chloropicon</taxon>
    </lineage>
</organism>
<reference evidence="2 3" key="1">
    <citation type="submission" date="2018-07" db="EMBL/GenBank/DDBJ databases">
        <title>The complete nuclear genome of the prasinophyte Chloropicon primus (CCMP1205).</title>
        <authorList>
            <person name="Pombert J.-F."/>
            <person name="Otis C."/>
            <person name="Turmel M."/>
            <person name="Lemieux C."/>
        </authorList>
    </citation>
    <scope>NUCLEOTIDE SEQUENCE [LARGE SCALE GENOMIC DNA]</scope>
    <source>
        <strain evidence="2 3">CCMP1205</strain>
    </source>
</reference>
<evidence type="ECO:0000313" key="2">
    <source>
        <dbReference type="EMBL" id="QDZ24481.1"/>
    </source>
</evidence>
<dbReference type="AlphaFoldDB" id="A0A5B8MVU9"/>
<dbReference type="PANTHER" id="PTHR47026">
    <property type="entry name" value="PIGMENTOSA GTPASE REGULATOR-LIKE PROTEIN, PUTATIVE-RELATED"/>
    <property type="match status" value="1"/>
</dbReference>
<sequence length="455" mass="51804">MSENENEEEYGEEFEDEEEEVKEEEAPAAQEAEEEVKEEAPAPEPEAQAPEAAAAEEEEEGGEGAPPPAQAEEASPSPVKPSNAGIKSVPAKVTGERGPEDKLEETFAKHADGGVVQKDKIQAILVEIGLEMPKNLEQVLENILPNTDKCTFLDLKGILSLVLQEVDPDYQASTSKKAHSRRSYLENGHITEDEAVLSFIRALEEHKKKCENEQKYLEAQQTSKRLTQLKYQEEEKRLKQIGERQGREKEEAEKAFNLEMEQFNSIWDERIAKYEENVQTQVALLKQEHNEFLKGFKDEQDARRPSRPQYSKELLNQRKIQEQLGRQGLYEKAMKLKIIVDKMEANELAATQATFDAEVALKEQQLRTTQQKEMDALLQRAGRGKHELNIARANEAERKDQRFRNVMAELMNLQKLEKVQLNHFINQQVLAGKRDVYPGSKKKGLKSLSSRLVIT</sequence>
<dbReference type="EMBL" id="CP031046">
    <property type="protein sequence ID" value="QDZ24481.1"/>
    <property type="molecule type" value="Genomic_DNA"/>
</dbReference>
<evidence type="ECO:0000313" key="3">
    <source>
        <dbReference type="Proteomes" id="UP000316726"/>
    </source>
</evidence>
<gene>
    <name evidence="2" type="ORF">A3770_13p69990</name>
</gene>
<dbReference type="PANTHER" id="PTHR47026:SF2">
    <property type="entry name" value="FLAGELLAR ASSOCIATED PROTEIN"/>
    <property type="match status" value="1"/>
</dbReference>
<proteinExistence type="predicted"/>
<protein>
    <submittedName>
        <fullName evidence="2">Uncharacterized protein</fullName>
    </submittedName>
</protein>
<evidence type="ECO:0000256" key="1">
    <source>
        <dbReference type="SAM" id="MobiDB-lite"/>
    </source>
</evidence>
<feature type="compositionally biased region" description="Acidic residues" evidence="1">
    <location>
        <begin position="1"/>
        <end position="23"/>
    </location>
</feature>
<dbReference type="OrthoDB" id="8062037at2759"/>
<dbReference type="Proteomes" id="UP000316726">
    <property type="component" value="Chromosome 13"/>
</dbReference>
<accession>A0A5B8MVU9</accession>
<keyword evidence="3" id="KW-1185">Reference proteome</keyword>
<name>A0A5B8MVU9_9CHLO</name>
<feature type="region of interest" description="Disordered" evidence="1">
    <location>
        <begin position="1"/>
        <end position="99"/>
    </location>
</feature>